<evidence type="ECO:0000313" key="5">
    <source>
        <dbReference type="Proteomes" id="UP000015101"/>
    </source>
</evidence>
<reference evidence="5" key="1">
    <citation type="submission" date="2012-12" db="EMBL/GenBank/DDBJ databases">
        <authorList>
            <person name="Hellsten U."/>
            <person name="Grimwood J."/>
            <person name="Chapman J.A."/>
            <person name="Shapiro H."/>
            <person name="Aerts A."/>
            <person name="Otillar R.P."/>
            <person name="Terry A.Y."/>
            <person name="Boore J.L."/>
            <person name="Simakov O."/>
            <person name="Marletaz F."/>
            <person name="Cho S.-J."/>
            <person name="Edsinger-Gonzales E."/>
            <person name="Havlak P."/>
            <person name="Kuo D.-H."/>
            <person name="Larsson T."/>
            <person name="Lv J."/>
            <person name="Arendt D."/>
            <person name="Savage R."/>
            <person name="Osoegawa K."/>
            <person name="de Jong P."/>
            <person name="Lindberg D.R."/>
            <person name="Seaver E.C."/>
            <person name="Weisblat D.A."/>
            <person name="Putnam N.H."/>
            <person name="Grigoriev I.V."/>
            <person name="Rokhsar D.S."/>
        </authorList>
    </citation>
    <scope>NUCLEOTIDE SEQUENCE</scope>
</reference>
<dbReference type="Proteomes" id="UP000015101">
    <property type="component" value="Unassembled WGS sequence"/>
</dbReference>
<sequence>MLTPPIIQALKEYCISENQIYLGMTILKEMIVKRPCVKFQVLDVLLDLTVHEKTELRQNAIRTAKNLYEKADLKDRIEERALMRLKALLMPTPPPDLIKLDATTNNATNQWTEESIRLSLYLYLTLLPSEHQLIHQLASIYTASSSEIKRTILRVLEGPVKGMGMDSPELLLLVENCPKGAETLVTRVIHILTDKAMPSVELVDRVRDLYNKRVSDVRFLIPVLNGLSKSEVVTALPRLIKLNPVVVKEVFNRLLGVNGQENMGNSLNPIELLVTLHTLDSNKVDMKTIIKACNLCFAERSVYTQDTLALVIQQLLDLNPLPTLIMRTVIQALATYPRLTGFVINIMQRLLTKQVWKNKKVWEGFVRCCQRTKPQSFQILLQLQPAQLKDSFTICPDLREALLSHIMSFNPHQRAHIPKSVMSLIEKPLEKPTVVTLSTQPNVNSDVEAKKFVSEDSVGGASGLEIKDEQAVNLNADDHQKVAEDSSSSSDVTKQTSPLISITLQKMAEGPKLVPEENLESCGDGKEDTPEIVSPTKL</sequence>
<dbReference type="GeneID" id="20217737"/>
<gene>
    <name evidence="4" type="primary">20217737</name>
    <name evidence="3" type="ORF">HELRODRAFT_97791</name>
</gene>
<reference evidence="3 5" key="2">
    <citation type="journal article" date="2013" name="Nature">
        <title>Insights into bilaterian evolution from three spiralian genomes.</title>
        <authorList>
            <person name="Simakov O."/>
            <person name="Marletaz F."/>
            <person name="Cho S.J."/>
            <person name="Edsinger-Gonzales E."/>
            <person name="Havlak P."/>
            <person name="Hellsten U."/>
            <person name="Kuo D.H."/>
            <person name="Larsson T."/>
            <person name="Lv J."/>
            <person name="Arendt D."/>
            <person name="Savage R."/>
            <person name="Osoegawa K."/>
            <person name="de Jong P."/>
            <person name="Grimwood J."/>
            <person name="Chapman J.A."/>
            <person name="Shapiro H."/>
            <person name="Aerts A."/>
            <person name="Otillar R.P."/>
            <person name="Terry A.Y."/>
            <person name="Boore J.L."/>
            <person name="Grigoriev I.V."/>
            <person name="Lindberg D.R."/>
            <person name="Seaver E.C."/>
            <person name="Weisblat D.A."/>
            <person name="Putnam N.H."/>
            <person name="Rokhsar D.S."/>
        </authorList>
    </citation>
    <scope>NUCLEOTIDE SEQUENCE</scope>
</reference>
<feature type="domain" description="Symplekin C-terminal" evidence="2">
    <location>
        <begin position="216"/>
        <end position="394"/>
    </location>
</feature>
<dbReference type="EMBL" id="AMQM01003081">
    <property type="status" value="NOT_ANNOTATED_CDS"/>
    <property type="molecule type" value="Genomic_DNA"/>
</dbReference>
<dbReference type="STRING" id="6412.T1G9J0"/>
<dbReference type="PANTHER" id="PTHR15245:SF20">
    <property type="entry name" value="SYMPLEKIN"/>
    <property type="match status" value="1"/>
</dbReference>
<dbReference type="InterPro" id="IPR021850">
    <property type="entry name" value="Symplekin/Pta1"/>
</dbReference>
<dbReference type="HOGENOM" id="CLU_506502_0_0_1"/>
<dbReference type="PANTHER" id="PTHR15245">
    <property type="entry name" value="SYMPLEKIN-RELATED"/>
    <property type="match status" value="1"/>
</dbReference>
<evidence type="ECO:0000313" key="3">
    <source>
        <dbReference type="EMBL" id="ESO08850.1"/>
    </source>
</evidence>
<dbReference type="KEGG" id="hro:HELRODRAFT_97791"/>
<dbReference type="InterPro" id="IPR022075">
    <property type="entry name" value="Symplekin_C"/>
</dbReference>
<dbReference type="OrthoDB" id="6280595at2759"/>
<proteinExistence type="predicted"/>
<dbReference type="EMBL" id="KB096023">
    <property type="protein sequence ID" value="ESO08850.1"/>
    <property type="molecule type" value="Genomic_DNA"/>
</dbReference>
<evidence type="ECO:0000313" key="4">
    <source>
        <dbReference type="EnsemblMetazoa" id="HelroP97791"/>
    </source>
</evidence>
<dbReference type="eggNOG" id="KOG1895">
    <property type="taxonomic scope" value="Eukaryota"/>
</dbReference>
<name>T1G9J0_HELRO</name>
<keyword evidence="5" id="KW-1185">Reference proteome</keyword>
<dbReference type="OMA" id="QPNHESA"/>
<accession>T1G9J0</accession>
<dbReference type="SUPFAM" id="SSF48371">
    <property type="entry name" value="ARM repeat"/>
    <property type="match status" value="1"/>
</dbReference>
<evidence type="ECO:0000256" key="1">
    <source>
        <dbReference type="SAM" id="MobiDB-lite"/>
    </source>
</evidence>
<dbReference type="InParanoid" id="T1G9J0"/>
<organism evidence="4 5">
    <name type="scientific">Helobdella robusta</name>
    <name type="common">Californian leech</name>
    <dbReference type="NCBI Taxonomy" id="6412"/>
    <lineage>
        <taxon>Eukaryota</taxon>
        <taxon>Metazoa</taxon>
        <taxon>Spiralia</taxon>
        <taxon>Lophotrochozoa</taxon>
        <taxon>Annelida</taxon>
        <taxon>Clitellata</taxon>
        <taxon>Hirudinea</taxon>
        <taxon>Rhynchobdellida</taxon>
        <taxon>Glossiphoniidae</taxon>
        <taxon>Helobdella</taxon>
    </lineage>
</organism>
<dbReference type="AlphaFoldDB" id="T1G9J0"/>
<feature type="compositionally biased region" description="Polar residues" evidence="1">
    <location>
        <begin position="492"/>
        <end position="504"/>
    </location>
</feature>
<dbReference type="RefSeq" id="XP_009012872.1">
    <property type="nucleotide sequence ID" value="XM_009014624.1"/>
</dbReference>
<dbReference type="CTD" id="20217737"/>
<feature type="region of interest" description="Disordered" evidence="1">
    <location>
        <begin position="479"/>
        <end position="538"/>
    </location>
</feature>
<reference evidence="4" key="3">
    <citation type="submission" date="2015-06" db="UniProtKB">
        <authorList>
            <consortium name="EnsemblMetazoa"/>
        </authorList>
    </citation>
    <scope>IDENTIFICATION</scope>
</reference>
<protein>
    <recommendedName>
        <fullName evidence="2">Symplekin C-terminal domain-containing protein</fullName>
    </recommendedName>
</protein>
<dbReference type="Pfam" id="PF12295">
    <property type="entry name" value="Symplekin_C"/>
    <property type="match status" value="1"/>
</dbReference>
<dbReference type="EnsemblMetazoa" id="HelroT97791">
    <property type="protein sequence ID" value="HelroP97791"/>
    <property type="gene ID" value="HelroG97791"/>
</dbReference>
<evidence type="ECO:0000259" key="2">
    <source>
        <dbReference type="Pfam" id="PF12295"/>
    </source>
</evidence>
<dbReference type="InterPro" id="IPR016024">
    <property type="entry name" value="ARM-type_fold"/>
</dbReference>